<evidence type="ECO:0008006" key="5">
    <source>
        <dbReference type="Google" id="ProtNLM"/>
    </source>
</evidence>
<feature type="transmembrane region" description="Helical" evidence="2">
    <location>
        <begin position="202"/>
        <end position="222"/>
    </location>
</feature>
<feature type="region of interest" description="Disordered" evidence="1">
    <location>
        <begin position="41"/>
        <end position="62"/>
    </location>
</feature>
<dbReference type="AlphaFoldDB" id="A0A8E6B8T1"/>
<reference evidence="3" key="1">
    <citation type="submission" date="2021-05" db="EMBL/GenBank/DDBJ databases">
        <title>Complete genome sequence of the cellulolytic planctomycete Telmatocola sphagniphila SP2T and characterization of the first cellulase from planctomycetes.</title>
        <authorList>
            <person name="Rakitin A.L."/>
            <person name="Beletsky A.V."/>
            <person name="Naumoff D.G."/>
            <person name="Kulichevskaya I.S."/>
            <person name="Mardanov A.V."/>
            <person name="Ravin N.V."/>
            <person name="Dedysh S.N."/>
        </authorList>
    </citation>
    <scope>NUCLEOTIDE SEQUENCE</scope>
    <source>
        <strain evidence="3">SP2T</strain>
    </source>
</reference>
<keyword evidence="2" id="KW-1133">Transmembrane helix</keyword>
<dbReference type="Proteomes" id="UP000676194">
    <property type="component" value="Chromosome"/>
</dbReference>
<protein>
    <recommendedName>
        <fullName evidence="5">Zinc finger/thioredoxin putative domain-containing protein</fullName>
    </recommendedName>
</protein>
<feature type="transmembrane region" description="Helical" evidence="2">
    <location>
        <begin position="131"/>
        <end position="154"/>
    </location>
</feature>
<organism evidence="3 4">
    <name type="scientific">Telmatocola sphagniphila</name>
    <dbReference type="NCBI Taxonomy" id="1123043"/>
    <lineage>
        <taxon>Bacteria</taxon>
        <taxon>Pseudomonadati</taxon>
        <taxon>Planctomycetota</taxon>
        <taxon>Planctomycetia</taxon>
        <taxon>Gemmatales</taxon>
        <taxon>Gemmataceae</taxon>
    </lineage>
</organism>
<keyword evidence="2" id="KW-0472">Membrane</keyword>
<evidence type="ECO:0000313" key="3">
    <source>
        <dbReference type="EMBL" id="QVL33384.1"/>
    </source>
</evidence>
<dbReference type="KEGG" id="tsph:KIH39_05575"/>
<name>A0A8E6B8T1_9BACT</name>
<gene>
    <name evidence="3" type="ORF">KIH39_05575</name>
</gene>
<keyword evidence="4" id="KW-1185">Reference proteome</keyword>
<keyword evidence="2" id="KW-0812">Transmembrane</keyword>
<feature type="transmembrane region" description="Helical" evidence="2">
    <location>
        <begin position="169"/>
        <end position="190"/>
    </location>
</feature>
<sequence length="240" mass="26497">MPLYRCPECKTTLKKKEPVEPGKKLKCPKCATIFAAKPIAEEPEPASTPKAATPPKVEKKSENLPQNLTEAQIKIRKAMAEEEEESAGVYLTKHEVEKVLEDVNYGSLRDKYFKSKKGPAMAMTIKASNYLIFWGVILGILGLATIVFAAWPYIFDSGTGKRMSRSENVYQIIVGSSGFLCMIVATIICWGASKLQNLESYVLAWIGAILGLPVGVYAIYILTRPEVKEGFEEVAEGEVQ</sequence>
<dbReference type="RefSeq" id="WP_213498273.1">
    <property type="nucleotide sequence ID" value="NZ_CP074694.1"/>
</dbReference>
<accession>A0A8E6B8T1</accession>
<evidence type="ECO:0000256" key="2">
    <source>
        <dbReference type="SAM" id="Phobius"/>
    </source>
</evidence>
<evidence type="ECO:0000313" key="4">
    <source>
        <dbReference type="Proteomes" id="UP000676194"/>
    </source>
</evidence>
<proteinExistence type="predicted"/>
<dbReference type="EMBL" id="CP074694">
    <property type="protein sequence ID" value="QVL33384.1"/>
    <property type="molecule type" value="Genomic_DNA"/>
</dbReference>
<feature type="compositionally biased region" description="Low complexity" evidence="1">
    <location>
        <begin position="45"/>
        <end position="55"/>
    </location>
</feature>
<evidence type="ECO:0000256" key="1">
    <source>
        <dbReference type="SAM" id="MobiDB-lite"/>
    </source>
</evidence>